<dbReference type="SMART" id="SM00271">
    <property type="entry name" value="DnaJ"/>
    <property type="match status" value="1"/>
</dbReference>
<protein>
    <recommendedName>
        <fullName evidence="2">J domain-containing protein</fullName>
    </recommendedName>
</protein>
<dbReference type="PRINTS" id="PR00625">
    <property type="entry name" value="JDOMAIN"/>
</dbReference>
<name>A0ABU0L9V9_XANAG</name>
<dbReference type="CDD" id="cd06257">
    <property type="entry name" value="DnaJ"/>
    <property type="match status" value="1"/>
</dbReference>
<feature type="region of interest" description="Disordered" evidence="1">
    <location>
        <begin position="90"/>
        <end position="114"/>
    </location>
</feature>
<evidence type="ECO:0000259" key="2">
    <source>
        <dbReference type="PROSITE" id="PS50076"/>
    </source>
</evidence>
<sequence length="202" mass="22861">MKLNSPLFDRIRVKSGEGRARPPQQACCQWPGCTAPATHRAPKGRHLEGQYWHYCLDHVKEYNQSYNYFAGMPDDAVSAYQKDALTGHRPTWRMGARGNESPERDGGFKENVKDPFGFAGEMGRTFRADREEPDGRIIRTTERRALEVMGLEMSAGADEIKARYKELVKKHHPDANGGDRSSEDRLRSVIQAYANLKQAGFC</sequence>
<feature type="domain" description="J" evidence="2">
    <location>
        <begin position="144"/>
        <end position="201"/>
    </location>
</feature>
<dbReference type="Gene3D" id="1.10.287.110">
    <property type="entry name" value="DnaJ domain"/>
    <property type="match status" value="1"/>
</dbReference>
<feature type="compositionally biased region" description="Basic and acidic residues" evidence="1">
    <location>
        <begin position="100"/>
        <end position="113"/>
    </location>
</feature>
<evidence type="ECO:0000256" key="1">
    <source>
        <dbReference type="SAM" id="MobiDB-lite"/>
    </source>
</evidence>
<accession>A0ABU0L9V9</accession>
<dbReference type="InterPro" id="IPR036869">
    <property type="entry name" value="J_dom_sf"/>
</dbReference>
<dbReference type="Pfam" id="PF00226">
    <property type="entry name" value="DnaJ"/>
    <property type="match status" value="1"/>
</dbReference>
<reference evidence="3 4" key="1">
    <citation type="submission" date="2023-07" db="EMBL/GenBank/DDBJ databases">
        <title>Genomic Encyclopedia of Type Strains, Phase IV (KMG-IV): sequencing the most valuable type-strain genomes for metagenomic binning, comparative biology and taxonomic classification.</title>
        <authorList>
            <person name="Goeker M."/>
        </authorList>
    </citation>
    <scope>NUCLEOTIDE SEQUENCE [LARGE SCALE GENOMIC DNA]</scope>
    <source>
        <strain evidence="3 4">DSM 3770</strain>
    </source>
</reference>
<dbReference type="RefSeq" id="WP_237344835.1">
    <property type="nucleotide sequence ID" value="NZ_JABWGX010000006.1"/>
</dbReference>
<dbReference type="InterPro" id="IPR001623">
    <property type="entry name" value="DnaJ_domain"/>
</dbReference>
<proteinExistence type="predicted"/>
<dbReference type="SUPFAM" id="SSF46565">
    <property type="entry name" value="Chaperone J-domain"/>
    <property type="match status" value="1"/>
</dbReference>
<organism evidence="3 4">
    <name type="scientific">Xanthobacter agilis</name>
    <dbReference type="NCBI Taxonomy" id="47492"/>
    <lineage>
        <taxon>Bacteria</taxon>
        <taxon>Pseudomonadati</taxon>
        <taxon>Pseudomonadota</taxon>
        <taxon>Alphaproteobacteria</taxon>
        <taxon>Hyphomicrobiales</taxon>
        <taxon>Xanthobacteraceae</taxon>
        <taxon>Xanthobacter</taxon>
    </lineage>
</organism>
<gene>
    <name evidence="3" type="ORF">QOZ94_000620</name>
</gene>
<dbReference type="PROSITE" id="PS50076">
    <property type="entry name" value="DNAJ_2"/>
    <property type="match status" value="1"/>
</dbReference>
<dbReference type="EMBL" id="JAUSVY010000001">
    <property type="protein sequence ID" value="MDQ0503850.1"/>
    <property type="molecule type" value="Genomic_DNA"/>
</dbReference>
<evidence type="ECO:0000313" key="4">
    <source>
        <dbReference type="Proteomes" id="UP001241747"/>
    </source>
</evidence>
<comment type="caution">
    <text evidence="3">The sequence shown here is derived from an EMBL/GenBank/DDBJ whole genome shotgun (WGS) entry which is preliminary data.</text>
</comment>
<evidence type="ECO:0000313" key="3">
    <source>
        <dbReference type="EMBL" id="MDQ0503850.1"/>
    </source>
</evidence>
<dbReference type="Proteomes" id="UP001241747">
    <property type="component" value="Unassembled WGS sequence"/>
</dbReference>
<keyword evidence="4" id="KW-1185">Reference proteome</keyword>